<dbReference type="InterPro" id="IPR039426">
    <property type="entry name" value="TonB-dep_rcpt-like"/>
</dbReference>
<dbReference type="RefSeq" id="WP_130305501.1">
    <property type="nucleotide sequence ID" value="NZ_SHKN01000001.1"/>
</dbReference>
<keyword evidence="4 8" id="KW-0812">Transmembrane</keyword>
<dbReference type="EMBL" id="SHKN01000001">
    <property type="protein sequence ID" value="RZT95543.1"/>
    <property type="molecule type" value="Genomic_DNA"/>
</dbReference>
<keyword evidence="3 8" id="KW-1134">Transmembrane beta strand</keyword>
<keyword evidence="2 8" id="KW-0813">Transport</keyword>
<evidence type="ECO:0000256" key="9">
    <source>
        <dbReference type="SAM" id="MobiDB-lite"/>
    </source>
</evidence>
<keyword evidence="6 8" id="KW-0472">Membrane</keyword>
<name>A0A4Q7VHI5_9BACT</name>
<keyword evidence="12" id="KW-0675">Receptor</keyword>
<evidence type="ECO:0000256" key="4">
    <source>
        <dbReference type="ARBA" id="ARBA00022692"/>
    </source>
</evidence>
<dbReference type="SUPFAM" id="SSF56935">
    <property type="entry name" value="Porins"/>
    <property type="match status" value="1"/>
</dbReference>
<gene>
    <name evidence="12" type="ORF">EV201_0166</name>
</gene>
<dbReference type="OrthoDB" id="910296at2"/>
<comment type="similarity">
    <text evidence="8">Belongs to the TonB-dependent receptor family.</text>
</comment>
<dbReference type="Gene3D" id="2.60.40.1120">
    <property type="entry name" value="Carboxypeptidase-like, regulatory domain"/>
    <property type="match status" value="1"/>
</dbReference>
<dbReference type="Proteomes" id="UP000293562">
    <property type="component" value="Unassembled WGS sequence"/>
</dbReference>
<dbReference type="PROSITE" id="PS52016">
    <property type="entry name" value="TONB_DEPENDENT_REC_3"/>
    <property type="match status" value="1"/>
</dbReference>
<protein>
    <submittedName>
        <fullName evidence="12">Outer membrane receptor protein involved in Fe transport</fullName>
    </submittedName>
</protein>
<proteinExistence type="inferred from homology"/>
<evidence type="ECO:0000256" key="2">
    <source>
        <dbReference type="ARBA" id="ARBA00022448"/>
    </source>
</evidence>
<keyword evidence="13" id="KW-1185">Reference proteome</keyword>
<dbReference type="PANTHER" id="PTHR30069">
    <property type="entry name" value="TONB-DEPENDENT OUTER MEMBRANE RECEPTOR"/>
    <property type="match status" value="1"/>
</dbReference>
<dbReference type="InterPro" id="IPR008969">
    <property type="entry name" value="CarboxyPept-like_regulatory"/>
</dbReference>
<dbReference type="GO" id="GO:0009279">
    <property type="term" value="C:cell outer membrane"/>
    <property type="evidence" value="ECO:0007669"/>
    <property type="project" value="UniProtKB-SubCell"/>
</dbReference>
<keyword evidence="5 10" id="KW-0732">Signal</keyword>
<dbReference type="AlphaFoldDB" id="A0A4Q7VHI5"/>
<dbReference type="InterPro" id="IPR037066">
    <property type="entry name" value="Plug_dom_sf"/>
</dbReference>
<dbReference type="Pfam" id="PF14905">
    <property type="entry name" value="OMP_b-brl_3"/>
    <property type="match status" value="1"/>
</dbReference>
<evidence type="ECO:0000259" key="11">
    <source>
        <dbReference type="Pfam" id="PF14905"/>
    </source>
</evidence>
<feature type="compositionally biased region" description="Basic and acidic residues" evidence="9">
    <location>
        <begin position="407"/>
        <end position="430"/>
    </location>
</feature>
<dbReference type="Gene3D" id="2.40.170.20">
    <property type="entry name" value="TonB-dependent receptor, beta-barrel domain"/>
    <property type="match status" value="1"/>
</dbReference>
<dbReference type="Pfam" id="PF13620">
    <property type="entry name" value="CarboxypepD_reg"/>
    <property type="match status" value="1"/>
</dbReference>
<dbReference type="InterPro" id="IPR041700">
    <property type="entry name" value="OMP_b-brl_3"/>
</dbReference>
<evidence type="ECO:0000256" key="5">
    <source>
        <dbReference type="ARBA" id="ARBA00022729"/>
    </source>
</evidence>
<feature type="region of interest" description="Disordered" evidence="9">
    <location>
        <begin position="407"/>
        <end position="437"/>
    </location>
</feature>
<evidence type="ECO:0000256" key="10">
    <source>
        <dbReference type="SAM" id="SignalP"/>
    </source>
</evidence>
<dbReference type="Gene3D" id="2.170.130.10">
    <property type="entry name" value="TonB-dependent receptor, plug domain"/>
    <property type="match status" value="1"/>
</dbReference>
<feature type="signal peptide" evidence="10">
    <location>
        <begin position="1"/>
        <end position="19"/>
    </location>
</feature>
<evidence type="ECO:0000256" key="1">
    <source>
        <dbReference type="ARBA" id="ARBA00004571"/>
    </source>
</evidence>
<dbReference type="GO" id="GO:0015344">
    <property type="term" value="F:siderophore uptake transmembrane transporter activity"/>
    <property type="evidence" value="ECO:0007669"/>
    <property type="project" value="TreeGrafter"/>
</dbReference>
<feature type="chain" id="PRO_5020238762" evidence="10">
    <location>
        <begin position="20"/>
        <end position="819"/>
    </location>
</feature>
<comment type="subcellular location">
    <subcellularLocation>
        <location evidence="1 8">Cell outer membrane</location>
        <topology evidence="1 8">Multi-pass membrane protein</topology>
    </subcellularLocation>
</comment>
<dbReference type="PANTHER" id="PTHR30069:SF29">
    <property type="entry name" value="HEMOGLOBIN AND HEMOGLOBIN-HAPTOGLOBIN-BINDING PROTEIN 1-RELATED"/>
    <property type="match status" value="1"/>
</dbReference>
<keyword evidence="7 8" id="KW-0998">Cell outer membrane</keyword>
<evidence type="ECO:0000256" key="6">
    <source>
        <dbReference type="ARBA" id="ARBA00023136"/>
    </source>
</evidence>
<accession>A0A4Q7VHI5</accession>
<sequence length="819" mass="93185">MKKSLLLFVFTMLVSLSQAMQPVPNSKGAMGGTIKGIVKDKDLKTTVEYATVSVFTMADSTLINGTITNAKGEFELKQLKPGLYYVEVSFIGYNKKTIRNIPINRDHRVANLKEVLISQASEALGEVVINAERLPVQYQIDKKVVPVSRQLTTASGNAVDVLESVPSINVDIEGNVSLRGSSNFTVLVDGRPSILEAADILTQMPSSVIENIEIITNPSAKYDPEGSSGIINIITKKGNLKGLSGVVNLNVGTFNNHGADFLVNLRKNKFNFHLGMDYGNRNFSGDRESENRTIKTDSTIYVLSDGESDRERLGYGIRTGFDYEINDKNSVTLGLRYGGRQMDMGSDLNYTEYSKFSDGSTSSVEKYKSYDNWNRDMEFYNANFSYLRKFKGKGHQLLTQVNYSYRDGDEKSKTERKQNGAIVDGKESTEKGPGSHLDIRADYTLPLGGKSKFEAGYQAKLRQSEDITTQSDYTDARYIPQPEYSHEVDYKKDVHGIYALYANQTGILGYQLGLRSEYTDREIKYKGETESFTINRWDFFPTIHTQIDLSEGNQLMASYTRRIQRPRGWNLEPFITWSDAYNVRKGNPDLKPEYIDSYELGYQKRIGEQSISFETYYRVTHNVMERIRSVYQDNVMLSSFDNVGTDYSLGIETMLNLNFAKWFKNDLIGNVYHYKEEGDYTTYNSEKEPTVQDFSTESFNWSLRNNSTIMFNKTTRFQVNVIYNSASKKAQGERKGFVMANIGLKKDFMKRKLSATLQLRNILNTAKHENISEGPGFYNYSKFDMQWPSIKLNLSYKINNYKKKRGARGENGDMEDFEM</sequence>
<dbReference type="GO" id="GO:0044718">
    <property type="term" value="P:siderophore transmembrane transport"/>
    <property type="evidence" value="ECO:0007669"/>
    <property type="project" value="TreeGrafter"/>
</dbReference>
<feature type="domain" description="Outer membrane protein beta-barrel" evidence="11">
    <location>
        <begin position="388"/>
        <end position="796"/>
    </location>
</feature>
<comment type="caution">
    <text evidence="12">The sequence shown here is derived from an EMBL/GenBank/DDBJ whole genome shotgun (WGS) entry which is preliminary data.</text>
</comment>
<organism evidence="12 13">
    <name type="scientific">Ancylomarina subtilis</name>
    <dbReference type="NCBI Taxonomy" id="1639035"/>
    <lineage>
        <taxon>Bacteria</taxon>
        <taxon>Pseudomonadati</taxon>
        <taxon>Bacteroidota</taxon>
        <taxon>Bacteroidia</taxon>
        <taxon>Marinilabiliales</taxon>
        <taxon>Marinifilaceae</taxon>
        <taxon>Ancylomarina</taxon>
    </lineage>
</organism>
<reference evidence="12 13" key="1">
    <citation type="submission" date="2019-02" db="EMBL/GenBank/DDBJ databases">
        <title>Genomic Encyclopedia of Type Strains, Phase IV (KMG-IV): sequencing the most valuable type-strain genomes for metagenomic binning, comparative biology and taxonomic classification.</title>
        <authorList>
            <person name="Goeker M."/>
        </authorList>
    </citation>
    <scope>NUCLEOTIDE SEQUENCE [LARGE SCALE GENOMIC DNA]</scope>
    <source>
        <strain evidence="12 13">DSM 28825</strain>
    </source>
</reference>
<evidence type="ECO:0000256" key="3">
    <source>
        <dbReference type="ARBA" id="ARBA00022452"/>
    </source>
</evidence>
<evidence type="ECO:0000313" key="13">
    <source>
        <dbReference type="Proteomes" id="UP000293562"/>
    </source>
</evidence>
<evidence type="ECO:0000313" key="12">
    <source>
        <dbReference type="EMBL" id="RZT95543.1"/>
    </source>
</evidence>
<evidence type="ECO:0000256" key="7">
    <source>
        <dbReference type="ARBA" id="ARBA00023237"/>
    </source>
</evidence>
<dbReference type="InterPro" id="IPR036942">
    <property type="entry name" value="Beta-barrel_TonB_sf"/>
</dbReference>
<dbReference type="SUPFAM" id="SSF49464">
    <property type="entry name" value="Carboxypeptidase regulatory domain-like"/>
    <property type="match status" value="1"/>
</dbReference>
<evidence type="ECO:0000256" key="8">
    <source>
        <dbReference type="PROSITE-ProRule" id="PRU01360"/>
    </source>
</evidence>